<feature type="transmembrane region" description="Helical" evidence="9">
    <location>
        <begin position="186"/>
        <end position="205"/>
    </location>
</feature>
<proteinExistence type="inferred from homology"/>
<dbReference type="GO" id="GO:0030001">
    <property type="term" value="P:metal ion transport"/>
    <property type="evidence" value="ECO:0007669"/>
    <property type="project" value="UniProtKB-ARBA"/>
</dbReference>
<feature type="transmembrane region" description="Helical" evidence="9">
    <location>
        <begin position="245"/>
        <end position="263"/>
    </location>
</feature>
<dbReference type="InterPro" id="IPR003445">
    <property type="entry name" value="Cat_transpt"/>
</dbReference>
<evidence type="ECO:0000256" key="9">
    <source>
        <dbReference type="SAM" id="Phobius"/>
    </source>
</evidence>
<dbReference type="AlphaFoldDB" id="A0A1T4PPP4"/>
<evidence type="ECO:0000256" key="1">
    <source>
        <dbReference type="ARBA" id="ARBA00004651"/>
    </source>
</evidence>
<evidence type="ECO:0000256" key="7">
    <source>
        <dbReference type="ARBA" id="ARBA00023065"/>
    </source>
</evidence>
<dbReference type="PANTHER" id="PTHR32024:SF2">
    <property type="entry name" value="TRK SYSTEM POTASSIUM UPTAKE PROTEIN TRKG-RELATED"/>
    <property type="match status" value="1"/>
</dbReference>
<feature type="transmembrane region" description="Helical" evidence="9">
    <location>
        <begin position="437"/>
        <end position="457"/>
    </location>
</feature>
<feature type="transmembrane region" description="Helical" evidence="9">
    <location>
        <begin position="101"/>
        <end position="120"/>
    </location>
</feature>
<name>A0A1T4PPP4_9FIRM</name>
<dbReference type="PANTHER" id="PTHR32024">
    <property type="entry name" value="TRK SYSTEM POTASSIUM UPTAKE PROTEIN TRKG-RELATED"/>
    <property type="match status" value="1"/>
</dbReference>
<dbReference type="GO" id="GO:0005886">
    <property type="term" value="C:plasma membrane"/>
    <property type="evidence" value="ECO:0007669"/>
    <property type="project" value="UniProtKB-SubCell"/>
</dbReference>
<evidence type="ECO:0000256" key="4">
    <source>
        <dbReference type="ARBA" id="ARBA00022475"/>
    </source>
</evidence>
<feature type="transmembrane region" description="Helical" evidence="9">
    <location>
        <begin position="469"/>
        <end position="489"/>
    </location>
</feature>
<dbReference type="RefSeq" id="WP_078810698.1">
    <property type="nucleotide sequence ID" value="NZ_FUWM01000020.1"/>
</dbReference>
<keyword evidence="11" id="KW-1185">Reference proteome</keyword>
<sequence length="495" mass="54606">MGLNRKFTTIFSLLGSLLLILGIIILLPIVLVFFYQEGSLLYKSFLIPALISLSLGVILIQVSQGEKRLDLTTSMVVCGLGWILSSAIGALPFQISLNKSFIDAYFEAVSGFTTTGITLFQGLENMPKSIIFWRSLIQWLGGLGIITFFLVVTFRSEGGVWQLFTAESHKISTSRPVPNVLKTIKILWMIYIGFTVLEILLLILFQVSVYDAVIHSLTTLSTGGFSNYDSSIGHFQQIGHPFYKVIEYIIIFFMILGGVNFLVHFKVLTGNIKEMFTNVELKHFWGIIIGSVSLILLGRIMVNGGLELAQLESDFRTTLFQVVSVITTTGYGTQSIGSAFFPAVAKQLFLFLMLVGGCVGSTSGGLKVIRIAILNKLFTREIKKIYLPKRAVLPVKLNKKIINDEEIMKIGALFFGWLALILIGGGVTALFSDLSAFQSISGMFSAVGNIGPFYFSVAKMASLSPVIKLTYILGMLAGRLEILPIFILFTKQAWK</sequence>
<feature type="transmembrane region" description="Helical" evidence="9">
    <location>
        <begin position="322"/>
        <end position="343"/>
    </location>
</feature>
<evidence type="ECO:0000256" key="3">
    <source>
        <dbReference type="ARBA" id="ARBA00022448"/>
    </source>
</evidence>
<feature type="transmembrane region" description="Helical" evidence="9">
    <location>
        <begin position="349"/>
        <end position="373"/>
    </location>
</feature>
<feature type="transmembrane region" description="Helical" evidence="9">
    <location>
        <begin position="283"/>
        <end position="302"/>
    </location>
</feature>
<feature type="transmembrane region" description="Helical" evidence="9">
    <location>
        <begin position="132"/>
        <end position="154"/>
    </location>
</feature>
<protein>
    <submittedName>
        <fullName evidence="10">Trk system potassium uptake protein TrkH</fullName>
    </submittedName>
</protein>
<dbReference type="GO" id="GO:0008324">
    <property type="term" value="F:monoatomic cation transmembrane transporter activity"/>
    <property type="evidence" value="ECO:0007669"/>
    <property type="project" value="InterPro"/>
</dbReference>
<evidence type="ECO:0000256" key="8">
    <source>
        <dbReference type="ARBA" id="ARBA00023136"/>
    </source>
</evidence>
<keyword evidence="4" id="KW-1003">Cell membrane</keyword>
<accession>A0A1T4PPP4</accession>
<gene>
    <name evidence="10" type="ORF">SAMN02745118_02256</name>
</gene>
<evidence type="ECO:0000256" key="5">
    <source>
        <dbReference type="ARBA" id="ARBA00022692"/>
    </source>
</evidence>
<dbReference type="OrthoDB" id="9810952at2"/>
<dbReference type="EMBL" id="FUWM01000020">
    <property type="protein sequence ID" value="SJZ93226.1"/>
    <property type="molecule type" value="Genomic_DNA"/>
</dbReference>
<dbReference type="Proteomes" id="UP000190625">
    <property type="component" value="Unassembled WGS sequence"/>
</dbReference>
<evidence type="ECO:0000256" key="2">
    <source>
        <dbReference type="ARBA" id="ARBA00009137"/>
    </source>
</evidence>
<dbReference type="Pfam" id="PF02386">
    <property type="entry name" value="TrkH"/>
    <property type="match status" value="1"/>
</dbReference>
<feature type="transmembrane region" description="Helical" evidence="9">
    <location>
        <begin position="410"/>
        <end position="431"/>
    </location>
</feature>
<evidence type="ECO:0000256" key="6">
    <source>
        <dbReference type="ARBA" id="ARBA00022989"/>
    </source>
</evidence>
<keyword evidence="5 9" id="KW-0812">Transmembrane</keyword>
<keyword evidence="6 9" id="KW-1133">Transmembrane helix</keyword>
<feature type="transmembrane region" description="Helical" evidence="9">
    <location>
        <begin position="12"/>
        <end position="35"/>
    </location>
</feature>
<evidence type="ECO:0000313" key="11">
    <source>
        <dbReference type="Proteomes" id="UP000190625"/>
    </source>
</evidence>
<feature type="transmembrane region" description="Helical" evidence="9">
    <location>
        <begin position="41"/>
        <end position="62"/>
    </location>
</feature>
<feature type="transmembrane region" description="Helical" evidence="9">
    <location>
        <begin position="74"/>
        <end position="95"/>
    </location>
</feature>
<comment type="similarity">
    <text evidence="2">Belongs to the TrkH potassium transport family.</text>
</comment>
<keyword evidence="3" id="KW-0813">Transport</keyword>
<keyword evidence="8 9" id="KW-0472">Membrane</keyword>
<comment type="subcellular location">
    <subcellularLocation>
        <location evidence="1">Cell membrane</location>
        <topology evidence="1">Multi-pass membrane protein</topology>
    </subcellularLocation>
</comment>
<dbReference type="STRING" id="142842.SAMN02745118_02256"/>
<reference evidence="11" key="1">
    <citation type="submission" date="2017-02" db="EMBL/GenBank/DDBJ databases">
        <authorList>
            <person name="Varghese N."/>
            <person name="Submissions S."/>
        </authorList>
    </citation>
    <scope>NUCLEOTIDE SEQUENCE [LARGE SCALE GENOMIC DNA]</scope>
    <source>
        <strain evidence="11">ATCC BAA-73</strain>
    </source>
</reference>
<organism evidence="10 11">
    <name type="scientific">Selenihalanaerobacter shriftii</name>
    <dbReference type="NCBI Taxonomy" id="142842"/>
    <lineage>
        <taxon>Bacteria</taxon>
        <taxon>Bacillati</taxon>
        <taxon>Bacillota</taxon>
        <taxon>Clostridia</taxon>
        <taxon>Halanaerobiales</taxon>
        <taxon>Halobacteroidaceae</taxon>
        <taxon>Selenihalanaerobacter</taxon>
    </lineage>
</organism>
<evidence type="ECO:0000313" key="10">
    <source>
        <dbReference type="EMBL" id="SJZ93226.1"/>
    </source>
</evidence>
<keyword evidence="7" id="KW-0406">Ion transport</keyword>